<feature type="compositionally biased region" description="Acidic residues" evidence="3">
    <location>
        <begin position="171"/>
        <end position="191"/>
    </location>
</feature>
<dbReference type="Pfam" id="PF03963">
    <property type="entry name" value="FlgD"/>
    <property type="match status" value="1"/>
</dbReference>
<comment type="similarity">
    <text evidence="1">Belongs to the FlgD family.</text>
</comment>
<proteinExistence type="inferred from homology"/>
<name>A0A8J8MEK2_9FIRM</name>
<dbReference type="InterPro" id="IPR005648">
    <property type="entry name" value="FlgD"/>
</dbReference>
<gene>
    <name evidence="4" type="ORF">HYG85_21960</name>
</gene>
<evidence type="ECO:0008006" key="6">
    <source>
        <dbReference type="Google" id="ProtNLM"/>
    </source>
</evidence>
<reference evidence="4 5" key="1">
    <citation type="submission" date="2020-07" db="EMBL/GenBank/DDBJ databases">
        <title>Vallitalea guaymasensis genome.</title>
        <authorList>
            <person name="Postec A."/>
        </authorList>
    </citation>
    <scope>NUCLEOTIDE SEQUENCE [LARGE SCALE GENOMIC DNA]</scope>
    <source>
        <strain evidence="4 5">Ra1766G1</strain>
    </source>
</reference>
<evidence type="ECO:0000256" key="2">
    <source>
        <dbReference type="ARBA" id="ARBA00022795"/>
    </source>
</evidence>
<dbReference type="AlphaFoldDB" id="A0A8J8MEK2"/>
<keyword evidence="2" id="KW-1005">Bacterial flagellum biogenesis</keyword>
<evidence type="ECO:0000256" key="1">
    <source>
        <dbReference type="ARBA" id="ARBA00010577"/>
    </source>
</evidence>
<feature type="region of interest" description="Disordered" evidence="3">
    <location>
        <begin position="165"/>
        <end position="191"/>
    </location>
</feature>
<keyword evidence="5" id="KW-1185">Reference proteome</keyword>
<dbReference type="GO" id="GO:0044781">
    <property type="term" value="P:bacterial-type flagellum organization"/>
    <property type="evidence" value="ECO:0007669"/>
    <property type="project" value="UniProtKB-KW"/>
</dbReference>
<organism evidence="4 5">
    <name type="scientific">Vallitalea guaymasensis</name>
    <dbReference type="NCBI Taxonomy" id="1185412"/>
    <lineage>
        <taxon>Bacteria</taxon>
        <taxon>Bacillati</taxon>
        <taxon>Bacillota</taxon>
        <taxon>Clostridia</taxon>
        <taxon>Lachnospirales</taxon>
        <taxon>Vallitaleaceae</taxon>
        <taxon>Vallitalea</taxon>
    </lineage>
</organism>
<dbReference type="RefSeq" id="WP_244971246.1">
    <property type="nucleotide sequence ID" value="NZ_CP058561.1"/>
</dbReference>
<dbReference type="KEGG" id="vgu:HYG85_21960"/>
<dbReference type="Proteomes" id="UP000677305">
    <property type="component" value="Chromosome"/>
</dbReference>
<evidence type="ECO:0000313" key="5">
    <source>
        <dbReference type="Proteomes" id="UP000677305"/>
    </source>
</evidence>
<accession>A0A8J8MEK2</accession>
<protein>
    <recommendedName>
        <fullName evidence="6">Flagellar hook capping protein</fullName>
    </recommendedName>
</protein>
<dbReference type="EMBL" id="CP058561">
    <property type="protein sequence ID" value="QUH31443.1"/>
    <property type="molecule type" value="Genomic_DNA"/>
</dbReference>
<evidence type="ECO:0000313" key="4">
    <source>
        <dbReference type="EMBL" id="QUH31443.1"/>
    </source>
</evidence>
<sequence length="191" mass="21290">MADISNTNTQSNVVKDIMDKYGIDTMKTSKKTNDLDKDAFLNLLVTQMRYQDPLNPTQDKDFLAQMAQFSALEQMQNLNTSASMSRAYELMNKDIFANIVNPVSLEITPVAGTVRGVFMQNGKVFLKVGDVDVPLEKVEGVLAPIDLLELNKKVEEISKDIAKIQEKYAPGEDDDSDEEDSEGVDESEETN</sequence>
<evidence type="ECO:0000256" key="3">
    <source>
        <dbReference type="SAM" id="MobiDB-lite"/>
    </source>
</evidence>